<dbReference type="RefSeq" id="WP_281378288.1">
    <property type="nucleotide sequence ID" value="NZ_JACIJM010000004.1"/>
</dbReference>
<proteinExistence type="predicted"/>
<keyword evidence="1" id="KW-1133">Transmembrane helix</keyword>
<gene>
    <name evidence="2" type="ORF">FHS72_001539</name>
</gene>
<dbReference type="AlphaFoldDB" id="A0A7W9EZ92"/>
<keyword evidence="1" id="KW-0472">Membrane</keyword>
<evidence type="ECO:0000313" key="2">
    <source>
        <dbReference type="EMBL" id="MBB5721915.1"/>
    </source>
</evidence>
<dbReference type="EMBL" id="JACIJM010000004">
    <property type="protein sequence ID" value="MBB5721915.1"/>
    <property type="molecule type" value="Genomic_DNA"/>
</dbReference>
<evidence type="ECO:0000313" key="3">
    <source>
        <dbReference type="Proteomes" id="UP000535415"/>
    </source>
</evidence>
<sequence>MQTIAQGYKSVSLLVELNWDRILTTATVIGSLYAGAYIMLA</sequence>
<keyword evidence="3" id="KW-1185">Reference proteome</keyword>
<dbReference type="Proteomes" id="UP000535415">
    <property type="component" value="Unassembled WGS sequence"/>
</dbReference>
<comment type="caution">
    <text evidence="2">The sequence shown here is derived from an EMBL/GenBank/DDBJ whole genome shotgun (WGS) entry which is preliminary data.</text>
</comment>
<reference evidence="2 3" key="1">
    <citation type="submission" date="2020-08" db="EMBL/GenBank/DDBJ databases">
        <title>Genomic Encyclopedia of Type Strains, Phase IV (KMG-IV): sequencing the most valuable type-strain genomes for metagenomic binning, comparative biology and taxonomic classification.</title>
        <authorList>
            <person name="Goeker M."/>
        </authorList>
    </citation>
    <scope>NUCLEOTIDE SEQUENCE [LARGE SCALE GENOMIC DNA]</scope>
    <source>
        <strain evidence="2 3">DSM 101064</strain>
    </source>
</reference>
<protein>
    <submittedName>
        <fullName evidence="2">Uncharacterized protein</fullName>
    </submittedName>
</protein>
<feature type="transmembrane region" description="Helical" evidence="1">
    <location>
        <begin position="22"/>
        <end position="40"/>
    </location>
</feature>
<evidence type="ECO:0000256" key="1">
    <source>
        <dbReference type="SAM" id="Phobius"/>
    </source>
</evidence>
<accession>A0A7W9EZ92</accession>
<name>A0A7W9EZ92_9RHOB</name>
<keyword evidence="1" id="KW-0812">Transmembrane</keyword>
<organism evidence="2 3">
    <name type="scientific">Yoonia ponticola</name>
    <dbReference type="NCBI Taxonomy" id="1524255"/>
    <lineage>
        <taxon>Bacteria</taxon>
        <taxon>Pseudomonadati</taxon>
        <taxon>Pseudomonadota</taxon>
        <taxon>Alphaproteobacteria</taxon>
        <taxon>Rhodobacterales</taxon>
        <taxon>Paracoccaceae</taxon>
        <taxon>Yoonia</taxon>
    </lineage>
</organism>